<dbReference type="PROSITE" id="PS50188">
    <property type="entry name" value="B302_SPRY"/>
    <property type="match status" value="1"/>
</dbReference>
<dbReference type="Proteomes" id="UP000439903">
    <property type="component" value="Unassembled WGS sequence"/>
</dbReference>
<dbReference type="SUPFAM" id="SSF49899">
    <property type="entry name" value="Concanavalin A-like lectins/glucanases"/>
    <property type="match status" value="1"/>
</dbReference>
<protein>
    <submittedName>
        <fullName evidence="2">SPRY-domain-containing protein</fullName>
    </submittedName>
</protein>
<dbReference type="AlphaFoldDB" id="A0A8H4A629"/>
<dbReference type="InterPro" id="IPR013320">
    <property type="entry name" value="ConA-like_dom_sf"/>
</dbReference>
<gene>
    <name evidence="2" type="ORF">F8M41_003978</name>
</gene>
<evidence type="ECO:0000259" key="1">
    <source>
        <dbReference type="PROSITE" id="PS50188"/>
    </source>
</evidence>
<proteinExistence type="predicted"/>
<feature type="domain" description="B30.2/SPRY" evidence="1">
    <location>
        <begin position="1"/>
        <end position="195"/>
    </location>
</feature>
<keyword evidence="3" id="KW-1185">Reference proteome</keyword>
<reference evidence="2 3" key="1">
    <citation type="journal article" date="2019" name="Environ. Microbiol.">
        <title>At the nexus of three kingdoms: the genome of the mycorrhizal fungus Gigaspora margarita provides insights into plant, endobacterial and fungal interactions.</title>
        <authorList>
            <person name="Venice F."/>
            <person name="Ghignone S."/>
            <person name="Salvioli di Fossalunga A."/>
            <person name="Amselem J."/>
            <person name="Novero M."/>
            <person name="Xianan X."/>
            <person name="Sedzielewska Toro K."/>
            <person name="Morin E."/>
            <person name="Lipzen A."/>
            <person name="Grigoriev I.V."/>
            <person name="Henrissat B."/>
            <person name="Martin F.M."/>
            <person name="Bonfante P."/>
        </authorList>
    </citation>
    <scope>NUCLEOTIDE SEQUENCE [LARGE SCALE GENOMIC DNA]</scope>
    <source>
        <strain evidence="2 3">BEG34</strain>
    </source>
</reference>
<name>A0A8H4A629_GIGMA</name>
<evidence type="ECO:0000313" key="2">
    <source>
        <dbReference type="EMBL" id="KAF0441076.1"/>
    </source>
</evidence>
<evidence type="ECO:0000313" key="3">
    <source>
        <dbReference type="Proteomes" id="UP000439903"/>
    </source>
</evidence>
<sequence>MESSSKFLEICGSRVNYKGESERAKEKEREREKEPNDYRNVALAIAKDPIPSQNGFFYFEVEIINKDDDGIVGVGFCKNPDLNKITKNSYLIPGQDNNSWGYHDDERIMFYTNNGANIGVACQLSKASEDLEEKWYPYVGLRSQDGSIEVNFGTGDRKFKYSAMNNDDIGEELYGKLLKIRPDNEWAIKARDLADKT</sequence>
<dbReference type="InterPro" id="IPR043136">
    <property type="entry name" value="B30.2/SPRY_sf"/>
</dbReference>
<dbReference type="EMBL" id="WTPW01001359">
    <property type="protein sequence ID" value="KAF0441076.1"/>
    <property type="molecule type" value="Genomic_DNA"/>
</dbReference>
<dbReference type="InterPro" id="IPR001870">
    <property type="entry name" value="B30.2/SPRY"/>
</dbReference>
<dbReference type="Gene3D" id="2.60.120.920">
    <property type="match status" value="2"/>
</dbReference>
<comment type="caution">
    <text evidence="2">The sequence shown here is derived from an EMBL/GenBank/DDBJ whole genome shotgun (WGS) entry which is preliminary data.</text>
</comment>
<organism evidence="2 3">
    <name type="scientific">Gigaspora margarita</name>
    <dbReference type="NCBI Taxonomy" id="4874"/>
    <lineage>
        <taxon>Eukaryota</taxon>
        <taxon>Fungi</taxon>
        <taxon>Fungi incertae sedis</taxon>
        <taxon>Mucoromycota</taxon>
        <taxon>Glomeromycotina</taxon>
        <taxon>Glomeromycetes</taxon>
        <taxon>Diversisporales</taxon>
        <taxon>Gigasporaceae</taxon>
        <taxon>Gigaspora</taxon>
    </lineage>
</organism>
<accession>A0A8H4A629</accession>
<dbReference type="OrthoDB" id="25503at2759"/>